<sequence length="221" mass="25406">MIVEQSDVNPPQNQLDSIGRIDQYTQDSRTLNADSHFMQSLLADTLTERRYFQALEIWVQCWRTLELLEQLHRPNDAPLAALSADRCRFAQDDLRALNKHFSYIQMSPDQQATLGPAFPFWRKTPVNWYGLVYSMGRMSKAFGLIERHLKSHFSQSFSGDHLSFFAQAQLTETDLIGWNDWFNSALNDIEDFDAVMTTANDILHWLTRCNSTAEPVPSSVA</sequence>
<reference evidence="1 2" key="1">
    <citation type="journal article" date="2017" name="Environ. Microbiol.">
        <title>Genomic and physiological analyses of 'Reinekea forsetii' reveal a versatile opportunistic lifestyle during spring algae blooms.</title>
        <authorList>
            <person name="Avci B."/>
            <person name="Hahnke R.L."/>
            <person name="Chafee M."/>
            <person name="Fischer T."/>
            <person name="Gruber-Vodicka H."/>
            <person name="Tegetmeyer H.E."/>
            <person name="Harder J."/>
            <person name="Fuchs B.M."/>
            <person name="Amann R.I."/>
            <person name="Teeling H."/>
        </authorList>
    </citation>
    <scope>NUCLEOTIDE SEQUENCE [LARGE SCALE GENOMIC DNA]</scope>
    <source>
        <strain evidence="1 2">Hel1_31_D35</strain>
    </source>
</reference>
<dbReference type="Proteomes" id="UP000229757">
    <property type="component" value="Chromosome"/>
</dbReference>
<dbReference type="KEGG" id="rfo:REIFOR_01343"/>
<dbReference type="RefSeq" id="WP_100256828.1">
    <property type="nucleotide sequence ID" value="NZ_CP011797.1"/>
</dbReference>
<dbReference type="InterPro" id="IPR016084">
    <property type="entry name" value="Haem_Oase-like_multi-hlx"/>
</dbReference>
<evidence type="ECO:0000313" key="1">
    <source>
        <dbReference type="EMBL" id="ATX76489.1"/>
    </source>
</evidence>
<dbReference type="EMBL" id="CP011797">
    <property type="protein sequence ID" value="ATX76489.1"/>
    <property type="molecule type" value="Genomic_DNA"/>
</dbReference>
<accession>A0A2K8KR06</accession>
<protein>
    <recommendedName>
        <fullName evidence="3">Heme oxygenase</fullName>
    </recommendedName>
</protein>
<proteinExistence type="predicted"/>
<dbReference type="SUPFAM" id="SSF48613">
    <property type="entry name" value="Heme oxygenase-like"/>
    <property type="match status" value="1"/>
</dbReference>
<name>A0A2K8KR06_9GAMM</name>
<gene>
    <name evidence="1" type="ORF">REIFOR_01343</name>
</gene>
<organism evidence="1 2">
    <name type="scientific">Reinekea forsetii</name>
    <dbReference type="NCBI Taxonomy" id="1336806"/>
    <lineage>
        <taxon>Bacteria</taxon>
        <taxon>Pseudomonadati</taxon>
        <taxon>Pseudomonadota</taxon>
        <taxon>Gammaproteobacteria</taxon>
        <taxon>Oceanospirillales</taxon>
        <taxon>Saccharospirillaceae</taxon>
        <taxon>Reinekea</taxon>
    </lineage>
</organism>
<dbReference type="AlphaFoldDB" id="A0A2K8KR06"/>
<evidence type="ECO:0008006" key="3">
    <source>
        <dbReference type="Google" id="ProtNLM"/>
    </source>
</evidence>
<keyword evidence="2" id="KW-1185">Reference proteome</keyword>
<evidence type="ECO:0000313" key="2">
    <source>
        <dbReference type="Proteomes" id="UP000229757"/>
    </source>
</evidence>